<dbReference type="Proteomes" id="UP000828390">
    <property type="component" value="Unassembled WGS sequence"/>
</dbReference>
<evidence type="ECO:0000313" key="1">
    <source>
        <dbReference type="EMBL" id="KAH3838044.1"/>
    </source>
</evidence>
<gene>
    <name evidence="1" type="ORF">DPMN_111449</name>
</gene>
<dbReference type="AlphaFoldDB" id="A0A9D4KEJ8"/>
<name>A0A9D4KEJ8_DREPO</name>
<protein>
    <submittedName>
        <fullName evidence="1">Uncharacterized protein</fullName>
    </submittedName>
</protein>
<reference evidence="1" key="1">
    <citation type="journal article" date="2019" name="bioRxiv">
        <title>The Genome of the Zebra Mussel, Dreissena polymorpha: A Resource for Invasive Species Research.</title>
        <authorList>
            <person name="McCartney M.A."/>
            <person name="Auch B."/>
            <person name="Kono T."/>
            <person name="Mallez S."/>
            <person name="Zhang Y."/>
            <person name="Obille A."/>
            <person name="Becker A."/>
            <person name="Abrahante J.E."/>
            <person name="Garbe J."/>
            <person name="Badalamenti J.P."/>
            <person name="Herman A."/>
            <person name="Mangelson H."/>
            <person name="Liachko I."/>
            <person name="Sullivan S."/>
            <person name="Sone E.D."/>
            <person name="Koren S."/>
            <person name="Silverstein K.A.T."/>
            <person name="Beckman K.B."/>
            <person name="Gohl D.M."/>
        </authorList>
    </citation>
    <scope>NUCLEOTIDE SEQUENCE</scope>
    <source>
        <strain evidence="1">Duluth1</strain>
        <tissue evidence="1">Whole animal</tissue>
    </source>
</reference>
<comment type="caution">
    <text evidence="1">The sequence shown here is derived from an EMBL/GenBank/DDBJ whole genome shotgun (WGS) entry which is preliminary data.</text>
</comment>
<evidence type="ECO:0000313" key="2">
    <source>
        <dbReference type="Proteomes" id="UP000828390"/>
    </source>
</evidence>
<keyword evidence="2" id="KW-1185">Reference proteome</keyword>
<reference evidence="1" key="2">
    <citation type="submission" date="2020-11" db="EMBL/GenBank/DDBJ databases">
        <authorList>
            <person name="McCartney M.A."/>
            <person name="Auch B."/>
            <person name="Kono T."/>
            <person name="Mallez S."/>
            <person name="Becker A."/>
            <person name="Gohl D.M."/>
            <person name="Silverstein K.A.T."/>
            <person name="Koren S."/>
            <person name="Bechman K.B."/>
            <person name="Herman A."/>
            <person name="Abrahante J.E."/>
            <person name="Garbe J."/>
        </authorList>
    </citation>
    <scope>NUCLEOTIDE SEQUENCE</scope>
    <source>
        <strain evidence="1">Duluth1</strain>
        <tissue evidence="1">Whole animal</tissue>
    </source>
</reference>
<accession>A0A9D4KEJ8</accession>
<organism evidence="1 2">
    <name type="scientific">Dreissena polymorpha</name>
    <name type="common">Zebra mussel</name>
    <name type="synonym">Mytilus polymorpha</name>
    <dbReference type="NCBI Taxonomy" id="45954"/>
    <lineage>
        <taxon>Eukaryota</taxon>
        <taxon>Metazoa</taxon>
        <taxon>Spiralia</taxon>
        <taxon>Lophotrochozoa</taxon>
        <taxon>Mollusca</taxon>
        <taxon>Bivalvia</taxon>
        <taxon>Autobranchia</taxon>
        <taxon>Heteroconchia</taxon>
        <taxon>Euheterodonta</taxon>
        <taxon>Imparidentia</taxon>
        <taxon>Neoheterodontei</taxon>
        <taxon>Myida</taxon>
        <taxon>Dreissenoidea</taxon>
        <taxon>Dreissenidae</taxon>
        <taxon>Dreissena</taxon>
    </lineage>
</organism>
<proteinExistence type="predicted"/>
<sequence length="103" mass="12076">MVRTLEAKASVSLSEDIFPLSNRRWKPQIPCYIATADFFLLYHDLNLYPGIQTTRKLGSFHKKTRSSCREVDVLLSVRLYSLTPNTPIHYVFVYVKVWTYFNV</sequence>
<dbReference type="EMBL" id="JAIWYP010000004">
    <property type="protein sequence ID" value="KAH3838044.1"/>
    <property type="molecule type" value="Genomic_DNA"/>
</dbReference>